<dbReference type="EMBL" id="BAABME010005951">
    <property type="protein sequence ID" value="GAA0167060.1"/>
    <property type="molecule type" value="Genomic_DNA"/>
</dbReference>
<proteinExistence type="predicted"/>
<sequence length="101" mass="11375">MNLALLAKQGWRVATREASLLFKVLKGRDKVVEAVGLEEAETVLAIPLSRMPTQDKLVWNYTKCDNYLTCSGYRCAIEMKRNGDFGQRAIGNNNLSQEHES</sequence>
<comment type="caution">
    <text evidence="1">The sequence shown here is derived from an EMBL/GenBank/DDBJ whole genome shotgun (WGS) entry which is preliminary data.</text>
</comment>
<evidence type="ECO:0000313" key="1">
    <source>
        <dbReference type="EMBL" id="GAA0167060.1"/>
    </source>
</evidence>
<name>A0AAV3QVZ6_LITER</name>
<dbReference type="AlphaFoldDB" id="A0AAV3QVZ6"/>
<keyword evidence="2" id="KW-1185">Reference proteome</keyword>
<evidence type="ECO:0000313" key="2">
    <source>
        <dbReference type="Proteomes" id="UP001454036"/>
    </source>
</evidence>
<gene>
    <name evidence="1" type="ORF">LIER_22078</name>
</gene>
<dbReference type="Proteomes" id="UP001454036">
    <property type="component" value="Unassembled WGS sequence"/>
</dbReference>
<accession>A0AAV3QVZ6</accession>
<protein>
    <submittedName>
        <fullName evidence="1">Uncharacterized protein</fullName>
    </submittedName>
</protein>
<organism evidence="1 2">
    <name type="scientific">Lithospermum erythrorhizon</name>
    <name type="common">Purple gromwell</name>
    <name type="synonym">Lithospermum officinale var. erythrorhizon</name>
    <dbReference type="NCBI Taxonomy" id="34254"/>
    <lineage>
        <taxon>Eukaryota</taxon>
        <taxon>Viridiplantae</taxon>
        <taxon>Streptophyta</taxon>
        <taxon>Embryophyta</taxon>
        <taxon>Tracheophyta</taxon>
        <taxon>Spermatophyta</taxon>
        <taxon>Magnoliopsida</taxon>
        <taxon>eudicotyledons</taxon>
        <taxon>Gunneridae</taxon>
        <taxon>Pentapetalae</taxon>
        <taxon>asterids</taxon>
        <taxon>lamiids</taxon>
        <taxon>Boraginales</taxon>
        <taxon>Boraginaceae</taxon>
        <taxon>Boraginoideae</taxon>
        <taxon>Lithospermeae</taxon>
        <taxon>Lithospermum</taxon>
    </lineage>
</organism>
<reference evidence="1 2" key="1">
    <citation type="submission" date="2024-01" db="EMBL/GenBank/DDBJ databases">
        <title>The complete chloroplast genome sequence of Lithospermum erythrorhizon: insights into the phylogenetic relationship among Boraginaceae species and the maternal lineages of purple gromwells.</title>
        <authorList>
            <person name="Okada T."/>
            <person name="Watanabe K."/>
        </authorList>
    </citation>
    <scope>NUCLEOTIDE SEQUENCE [LARGE SCALE GENOMIC DNA]</scope>
</reference>